<evidence type="ECO:0000313" key="5">
    <source>
        <dbReference type="Proteomes" id="UP001143981"/>
    </source>
</evidence>
<dbReference type="Proteomes" id="UP001143981">
    <property type="component" value="Unassembled WGS sequence"/>
</dbReference>
<name>A0A9W7YD91_9FUNG</name>
<dbReference type="Pfam" id="PF24808">
    <property type="entry name" value="DUF7707"/>
    <property type="match status" value="1"/>
</dbReference>
<protein>
    <recommendedName>
        <fullName evidence="3">DUF7707 domain-containing protein</fullName>
    </recommendedName>
</protein>
<evidence type="ECO:0000259" key="3">
    <source>
        <dbReference type="Pfam" id="PF24808"/>
    </source>
</evidence>
<comment type="caution">
    <text evidence="4">The sequence shown here is derived from an EMBL/GenBank/DDBJ whole genome shotgun (WGS) entry which is preliminary data.</text>
</comment>
<dbReference type="EMBL" id="JANBOI010000703">
    <property type="protein sequence ID" value="KAJ1728970.1"/>
    <property type="molecule type" value="Genomic_DNA"/>
</dbReference>
<sequence>MLLLGKSTCAGWALVLGLLSQAAQAKWALTLRPADERARACQEQVSFCYNTCGSVARTAQNFCNIRTMGWNCACADQAAERKIRRFEWPIASAECRAALAMCNDGCAARDNGSGRSACYASCTTDYPCNTAAAPASGLRVQSANDLPAGYIPPADDRDMELPIGMKLGVDAQGQGASDPGVLPKVVPRRDDAPGAAPVAGRTPRNGLPAAGRHAGAGGRADASSAPQQHEQRLLLAAAAAALLLVGATLG</sequence>
<feature type="compositionally biased region" description="Low complexity" evidence="1">
    <location>
        <begin position="209"/>
        <end position="225"/>
    </location>
</feature>
<gene>
    <name evidence="4" type="ORF">LPJ61_003752</name>
</gene>
<feature type="signal peptide" evidence="2">
    <location>
        <begin position="1"/>
        <end position="25"/>
    </location>
</feature>
<proteinExistence type="predicted"/>
<evidence type="ECO:0000313" key="4">
    <source>
        <dbReference type="EMBL" id="KAJ1728970.1"/>
    </source>
</evidence>
<keyword evidence="5" id="KW-1185">Reference proteome</keyword>
<reference evidence="4" key="1">
    <citation type="submission" date="2022-07" db="EMBL/GenBank/DDBJ databases">
        <title>Phylogenomic reconstructions and comparative analyses of Kickxellomycotina fungi.</title>
        <authorList>
            <person name="Reynolds N.K."/>
            <person name="Stajich J.E."/>
            <person name="Barry K."/>
            <person name="Grigoriev I.V."/>
            <person name="Crous P."/>
            <person name="Smith M.E."/>
        </authorList>
    </citation>
    <scope>NUCLEOTIDE SEQUENCE</scope>
    <source>
        <strain evidence="4">BCRC 34381</strain>
    </source>
</reference>
<dbReference type="OrthoDB" id="1708823at2759"/>
<evidence type="ECO:0000256" key="1">
    <source>
        <dbReference type="SAM" id="MobiDB-lite"/>
    </source>
</evidence>
<organism evidence="4 5">
    <name type="scientific">Coemansia biformis</name>
    <dbReference type="NCBI Taxonomy" id="1286918"/>
    <lineage>
        <taxon>Eukaryota</taxon>
        <taxon>Fungi</taxon>
        <taxon>Fungi incertae sedis</taxon>
        <taxon>Zoopagomycota</taxon>
        <taxon>Kickxellomycotina</taxon>
        <taxon>Kickxellomycetes</taxon>
        <taxon>Kickxellales</taxon>
        <taxon>Kickxellaceae</taxon>
        <taxon>Coemansia</taxon>
    </lineage>
</organism>
<feature type="chain" id="PRO_5040857749" description="DUF7707 domain-containing protein" evidence="2">
    <location>
        <begin position="26"/>
        <end position="250"/>
    </location>
</feature>
<feature type="region of interest" description="Disordered" evidence="1">
    <location>
        <begin position="172"/>
        <end position="227"/>
    </location>
</feature>
<evidence type="ECO:0000256" key="2">
    <source>
        <dbReference type="SAM" id="SignalP"/>
    </source>
</evidence>
<accession>A0A9W7YD91</accession>
<dbReference type="AlphaFoldDB" id="A0A9W7YD91"/>
<feature type="domain" description="DUF7707" evidence="3">
    <location>
        <begin position="34"/>
        <end position="125"/>
    </location>
</feature>
<keyword evidence="2" id="KW-0732">Signal</keyword>
<dbReference type="InterPro" id="IPR056124">
    <property type="entry name" value="DUF7707"/>
</dbReference>